<comment type="caution">
    <text evidence="2">The sequence shown here is derived from an EMBL/GenBank/DDBJ whole genome shotgun (WGS) entry which is preliminary data.</text>
</comment>
<evidence type="ECO:0000313" key="3">
    <source>
        <dbReference type="Proteomes" id="UP001356427"/>
    </source>
</evidence>
<organism evidence="2 3">
    <name type="scientific">Coregonus suidteri</name>
    <dbReference type="NCBI Taxonomy" id="861788"/>
    <lineage>
        <taxon>Eukaryota</taxon>
        <taxon>Metazoa</taxon>
        <taxon>Chordata</taxon>
        <taxon>Craniata</taxon>
        <taxon>Vertebrata</taxon>
        <taxon>Euteleostomi</taxon>
        <taxon>Actinopterygii</taxon>
        <taxon>Neopterygii</taxon>
        <taxon>Teleostei</taxon>
        <taxon>Protacanthopterygii</taxon>
        <taxon>Salmoniformes</taxon>
        <taxon>Salmonidae</taxon>
        <taxon>Coregoninae</taxon>
        <taxon>Coregonus</taxon>
    </lineage>
</organism>
<keyword evidence="1" id="KW-0472">Membrane</keyword>
<gene>
    <name evidence="2" type="ORF">J4Q44_G00134970</name>
</gene>
<keyword evidence="3" id="KW-1185">Reference proteome</keyword>
<evidence type="ECO:0000313" key="2">
    <source>
        <dbReference type="EMBL" id="KAK6315973.1"/>
    </source>
</evidence>
<accession>A0AAN8LP41</accession>
<keyword evidence="1" id="KW-0812">Transmembrane</keyword>
<dbReference type="AlphaFoldDB" id="A0AAN8LP41"/>
<proteinExistence type="predicted"/>
<dbReference type="EMBL" id="JAGTTL010000011">
    <property type="protein sequence ID" value="KAK6315973.1"/>
    <property type="molecule type" value="Genomic_DNA"/>
</dbReference>
<evidence type="ECO:0000256" key="1">
    <source>
        <dbReference type="SAM" id="Phobius"/>
    </source>
</evidence>
<dbReference type="Proteomes" id="UP001356427">
    <property type="component" value="Unassembled WGS sequence"/>
</dbReference>
<feature type="transmembrane region" description="Helical" evidence="1">
    <location>
        <begin position="20"/>
        <end position="39"/>
    </location>
</feature>
<reference evidence="2 3" key="1">
    <citation type="submission" date="2021-04" db="EMBL/GenBank/DDBJ databases">
        <authorList>
            <person name="De Guttry C."/>
            <person name="Zahm M."/>
            <person name="Klopp C."/>
            <person name="Cabau C."/>
            <person name="Louis A."/>
            <person name="Berthelot C."/>
            <person name="Parey E."/>
            <person name="Roest Crollius H."/>
            <person name="Montfort J."/>
            <person name="Robinson-Rechavi M."/>
            <person name="Bucao C."/>
            <person name="Bouchez O."/>
            <person name="Gislard M."/>
            <person name="Lluch J."/>
            <person name="Milhes M."/>
            <person name="Lampietro C."/>
            <person name="Lopez Roques C."/>
            <person name="Donnadieu C."/>
            <person name="Braasch I."/>
            <person name="Desvignes T."/>
            <person name="Postlethwait J."/>
            <person name="Bobe J."/>
            <person name="Wedekind C."/>
            <person name="Guiguen Y."/>
        </authorList>
    </citation>
    <scope>NUCLEOTIDE SEQUENCE [LARGE SCALE GENOMIC DNA]</scope>
    <source>
        <strain evidence="2">Cs_M1</strain>
        <tissue evidence="2">Blood</tissue>
    </source>
</reference>
<name>A0AAN8LP41_9TELE</name>
<sequence length="67" mass="7278">MPKDVKSPLVSEEDFGARAILLACAASFWEVTLWLAGLCKSGDRGLSKTGLFVPSGTDHQEPQECWP</sequence>
<protein>
    <submittedName>
        <fullName evidence="2">Uncharacterized protein</fullName>
    </submittedName>
</protein>
<keyword evidence="1" id="KW-1133">Transmembrane helix</keyword>